<dbReference type="OrthoDB" id="7464126at2759"/>
<keyword evidence="6" id="KW-0472">Membrane</keyword>
<dbReference type="OMA" id="FMWLRDE"/>
<evidence type="ECO:0000256" key="5">
    <source>
        <dbReference type="ARBA" id="ARBA00023128"/>
    </source>
</evidence>
<gene>
    <name evidence="7" type="ORF">PCON_11046</name>
</gene>
<dbReference type="Proteomes" id="UP000018144">
    <property type="component" value="Unassembled WGS sequence"/>
</dbReference>
<keyword evidence="5" id="KW-0496">Mitochondrion</keyword>
<dbReference type="AlphaFoldDB" id="U4LHB5"/>
<evidence type="ECO:0000256" key="6">
    <source>
        <dbReference type="ARBA" id="ARBA00023136"/>
    </source>
</evidence>
<dbReference type="GO" id="GO:0005739">
    <property type="term" value="C:mitochondrion"/>
    <property type="evidence" value="ECO:0007669"/>
    <property type="project" value="UniProtKB-SubCell"/>
</dbReference>
<accession>U4LHB5</accession>
<dbReference type="GO" id="GO:0005783">
    <property type="term" value="C:endoplasmic reticulum"/>
    <property type="evidence" value="ECO:0007669"/>
    <property type="project" value="UniProtKB-SubCell"/>
</dbReference>
<dbReference type="eggNOG" id="ENOG502SXAD">
    <property type="taxonomic scope" value="Eukaryota"/>
</dbReference>
<evidence type="ECO:0000256" key="1">
    <source>
        <dbReference type="ARBA" id="ARBA00004173"/>
    </source>
</evidence>
<keyword evidence="8" id="KW-1185">Reference proteome</keyword>
<evidence type="ECO:0000313" key="7">
    <source>
        <dbReference type="EMBL" id="CCX11452.1"/>
    </source>
</evidence>
<evidence type="ECO:0000256" key="3">
    <source>
        <dbReference type="ARBA" id="ARBA00004370"/>
    </source>
</evidence>
<evidence type="ECO:0000256" key="4">
    <source>
        <dbReference type="ARBA" id="ARBA00022824"/>
    </source>
</evidence>
<evidence type="ECO:0000313" key="8">
    <source>
        <dbReference type="Proteomes" id="UP000018144"/>
    </source>
</evidence>
<evidence type="ECO:0000256" key="2">
    <source>
        <dbReference type="ARBA" id="ARBA00004240"/>
    </source>
</evidence>
<reference evidence="7 8" key="1">
    <citation type="journal article" date="2013" name="PLoS Genet.">
        <title>The genome and development-dependent transcriptomes of Pyronema confluens: a window into fungal evolution.</title>
        <authorList>
            <person name="Traeger S."/>
            <person name="Altegoer F."/>
            <person name="Freitag M."/>
            <person name="Gabaldon T."/>
            <person name="Kempken F."/>
            <person name="Kumar A."/>
            <person name="Marcet-Houben M."/>
            <person name="Poggeler S."/>
            <person name="Stajich J.E."/>
            <person name="Nowrousian M."/>
        </authorList>
    </citation>
    <scope>NUCLEOTIDE SEQUENCE [LARGE SCALE GENOMIC DNA]</scope>
    <source>
        <strain evidence="8">CBS 100304</strain>
        <tissue evidence="7">Vegetative mycelium</tissue>
    </source>
</reference>
<dbReference type="PANTHER" id="PTHR48182:SF2">
    <property type="entry name" value="PROTEIN SERAC1"/>
    <property type="match status" value="1"/>
</dbReference>
<organism evidence="7 8">
    <name type="scientific">Pyronema omphalodes (strain CBS 100304)</name>
    <name type="common">Pyronema confluens</name>
    <dbReference type="NCBI Taxonomy" id="1076935"/>
    <lineage>
        <taxon>Eukaryota</taxon>
        <taxon>Fungi</taxon>
        <taxon>Dikarya</taxon>
        <taxon>Ascomycota</taxon>
        <taxon>Pezizomycotina</taxon>
        <taxon>Pezizomycetes</taxon>
        <taxon>Pezizales</taxon>
        <taxon>Pyronemataceae</taxon>
        <taxon>Pyronema</taxon>
    </lineage>
</organism>
<sequence length="323" mass="36326">MSVPQVPRPGGAEATQRTFRICLIDESVTKSQLHEWLRTLKFPLHPSVDSRDTVDDNVLALSLVPSYDGSQTAAVTFSHTPRMFIPCKPRRHIDIAVEIGGIRNDEIVIDCDFYGMTPLYICAEPGPTVDIIGVPGLSSHAFGTWKDSNGHKMWLRDFLCKERGLKDCARILIYGYDSILKDSTSTMTIRDHSRKLLDLVRSVRSEPESTLGTVLTVYIYLPLHWWSLIKNKHADGQWKKTGPPVRLVTMRSARGAVPTEASHDQVPIDTDHSEMVKFGSRADVNYITARDRLKDCVEWPQTLAKASEIAANQIFEMDGKNTY</sequence>
<dbReference type="GO" id="GO:0016020">
    <property type="term" value="C:membrane"/>
    <property type="evidence" value="ECO:0007669"/>
    <property type="project" value="UniProtKB-SubCell"/>
</dbReference>
<dbReference type="InterPro" id="IPR052374">
    <property type="entry name" value="SERAC1"/>
</dbReference>
<dbReference type="EMBL" id="HF935619">
    <property type="protein sequence ID" value="CCX11452.1"/>
    <property type="molecule type" value="Genomic_DNA"/>
</dbReference>
<dbReference type="PANTHER" id="PTHR48182">
    <property type="entry name" value="PROTEIN SERAC1"/>
    <property type="match status" value="1"/>
</dbReference>
<proteinExistence type="predicted"/>
<keyword evidence="4" id="KW-0256">Endoplasmic reticulum</keyword>
<protein>
    <submittedName>
        <fullName evidence="7">Uncharacterized protein</fullName>
    </submittedName>
</protein>
<comment type="subcellular location">
    <subcellularLocation>
        <location evidence="2">Endoplasmic reticulum</location>
    </subcellularLocation>
    <subcellularLocation>
        <location evidence="3">Membrane</location>
    </subcellularLocation>
    <subcellularLocation>
        <location evidence="1">Mitochondrion</location>
    </subcellularLocation>
</comment>
<name>U4LHB5_PYROM</name>